<dbReference type="InterPro" id="IPR050626">
    <property type="entry name" value="Peptidase_M16"/>
</dbReference>
<dbReference type="Pfam" id="PF05193">
    <property type="entry name" value="Peptidase_M16_C"/>
    <property type="match status" value="1"/>
</dbReference>
<dbReference type="InterPro" id="IPR007863">
    <property type="entry name" value="Peptidase_M16_C"/>
</dbReference>
<feature type="domain" description="Peptidase M16 C-terminal" evidence="1">
    <location>
        <begin position="134"/>
        <end position="314"/>
    </location>
</feature>
<dbReference type="GO" id="GO:0008233">
    <property type="term" value="F:peptidase activity"/>
    <property type="evidence" value="ECO:0007669"/>
    <property type="project" value="UniProtKB-KW"/>
</dbReference>
<sequence>MDYISCSMGSIIAGEIGVFGYRPSVLMDMLAGKRVEVGTKIGAYMRTFSGDCSPSDLETALQLVYQLFTTSLTPGEEDVTIVMQMAEEEVRARERDPYTAFADRVKELNYGKSYFFRPIRINDLPSVDPIKACEYFNQCFKDPSTFTVVIVGNLDPDITLPLILQYLGGIPKPPGPVLHFNWDDIKGLPFSYPTGIIREVVWSPMVEAQCLVKLSFPVLLKNGKMAEEIHSVGFLSKLLETKILQVLRFKHGQIYSASVSVFLGGNKPSRTGDIRGDMGINFSCDPGISSKLVDLALNEILRLQEDGPSDEDILTILELEQRAHENGLQENYHWLERILWSYQSRIYDGDVGTTFEIQDKGRTKLRQSLTPSSAQLELQRILPYPCSKQYTAVILMPKISCFQLLKSFFRSRRNNYARDAKIIASIAGLTVVALSFWRYSRSTLRS</sequence>
<evidence type="ECO:0000313" key="2">
    <source>
        <dbReference type="EMBL" id="MBX20083.1"/>
    </source>
</evidence>
<dbReference type="GO" id="GO:0006508">
    <property type="term" value="P:proteolysis"/>
    <property type="evidence" value="ECO:0007669"/>
    <property type="project" value="UniProtKB-KW"/>
</dbReference>
<dbReference type="EMBL" id="GGEC01039599">
    <property type="protein sequence ID" value="MBX20083.1"/>
    <property type="molecule type" value="Transcribed_RNA"/>
</dbReference>
<keyword evidence="2" id="KW-0378">Hydrolase</keyword>
<dbReference type="AlphaFoldDB" id="A0A2P2LQ56"/>
<evidence type="ECO:0000259" key="1">
    <source>
        <dbReference type="Pfam" id="PF05193"/>
    </source>
</evidence>
<dbReference type="PANTHER" id="PTHR43690:SF34">
    <property type="entry name" value="ZINC PROTEASE PQQL-LIKE"/>
    <property type="match status" value="1"/>
</dbReference>
<name>A0A2P2LQ56_RHIMU</name>
<protein>
    <submittedName>
        <fullName evidence="2">Putative zinc protease PqqL isoform X1</fullName>
    </submittedName>
</protein>
<dbReference type="SUPFAM" id="SSF63411">
    <property type="entry name" value="LuxS/MPP-like metallohydrolase"/>
    <property type="match status" value="2"/>
</dbReference>
<reference evidence="2" key="1">
    <citation type="submission" date="2018-02" db="EMBL/GenBank/DDBJ databases">
        <title>Rhizophora mucronata_Transcriptome.</title>
        <authorList>
            <person name="Meera S.P."/>
            <person name="Sreeshan A."/>
            <person name="Augustine A."/>
        </authorList>
    </citation>
    <scope>NUCLEOTIDE SEQUENCE</scope>
    <source>
        <tissue evidence="2">Leaf</tissue>
    </source>
</reference>
<keyword evidence="2" id="KW-0645">Protease</keyword>
<accession>A0A2P2LQ56</accession>
<dbReference type="GO" id="GO:0046872">
    <property type="term" value="F:metal ion binding"/>
    <property type="evidence" value="ECO:0007669"/>
    <property type="project" value="InterPro"/>
</dbReference>
<dbReference type="Gene3D" id="3.30.830.10">
    <property type="entry name" value="Metalloenzyme, LuxS/M16 peptidase-like"/>
    <property type="match status" value="2"/>
</dbReference>
<dbReference type="PANTHER" id="PTHR43690">
    <property type="entry name" value="NARDILYSIN"/>
    <property type="match status" value="1"/>
</dbReference>
<organism evidence="2">
    <name type="scientific">Rhizophora mucronata</name>
    <name type="common">Asiatic mangrove</name>
    <dbReference type="NCBI Taxonomy" id="61149"/>
    <lineage>
        <taxon>Eukaryota</taxon>
        <taxon>Viridiplantae</taxon>
        <taxon>Streptophyta</taxon>
        <taxon>Embryophyta</taxon>
        <taxon>Tracheophyta</taxon>
        <taxon>Spermatophyta</taxon>
        <taxon>Magnoliopsida</taxon>
        <taxon>eudicotyledons</taxon>
        <taxon>Gunneridae</taxon>
        <taxon>Pentapetalae</taxon>
        <taxon>rosids</taxon>
        <taxon>fabids</taxon>
        <taxon>Malpighiales</taxon>
        <taxon>Rhizophoraceae</taxon>
        <taxon>Rhizophora</taxon>
    </lineage>
</organism>
<proteinExistence type="predicted"/>
<dbReference type="InterPro" id="IPR011249">
    <property type="entry name" value="Metalloenz_LuxS/M16"/>
</dbReference>